<dbReference type="PROSITE" id="PS50011">
    <property type="entry name" value="PROTEIN_KINASE_DOM"/>
    <property type="match status" value="1"/>
</dbReference>
<proteinExistence type="predicted"/>
<dbReference type="OrthoDB" id="3778994at2"/>
<keyword evidence="5 10" id="KW-0418">Kinase</keyword>
<feature type="region of interest" description="Disordered" evidence="8">
    <location>
        <begin position="41"/>
        <end position="97"/>
    </location>
</feature>
<keyword evidence="4 7" id="KW-0547">Nucleotide-binding</keyword>
<evidence type="ECO:0000256" key="1">
    <source>
        <dbReference type="ARBA" id="ARBA00012513"/>
    </source>
</evidence>
<accession>A0A5D0XRZ2</accession>
<dbReference type="Proteomes" id="UP000323410">
    <property type="component" value="Unassembled WGS sequence"/>
</dbReference>
<comment type="caution">
    <text evidence="10">The sequence shown here is derived from an EMBL/GenBank/DDBJ whole genome shotgun (WGS) entry which is preliminary data.</text>
</comment>
<keyword evidence="11" id="KW-1185">Reference proteome</keyword>
<dbReference type="PANTHER" id="PTHR43289:SF6">
    <property type="entry name" value="SERINE_THREONINE-PROTEIN KINASE NEKL-3"/>
    <property type="match status" value="1"/>
</dbReference>
<evidence type="ECO:0000256" key="2">
    <source>
        <dbReference type="ARBA" id="ARBA00022527"/>
    </source>
</evidence>
<evidence type="ECO:0000256" key="5">
    <source>
        <dbReference type="ARBA" id="ARBA00022777"/>
    </source>
</evidence>
<dbReference type="CDD" id="cd14014">
    <property type="entry name" value="STKc_PknB_like"/>
    <property type="match status" value="1"/>
</dbReference>
<dbReference type="Gene3D" id="1.10.510.10">
    <property type="entry name" value="Transferase(Phosphotransferase) domain 1"/>
    <property type="match status" value="1"/>
</dbReference>
<dbReference type="PANTHER" id="PTHR43289">
    <property type="entry name" value="MITOGEN-ACTIVATED PROTEIN KINASE KINASE KINASE 20-RELATED"/>
    <property type="match status" value="1"/>
</dbReference>
<dbReference type="EC" id="2.7.11.1" evidence="1"/>
<dbReference type="InterPro" id="IPR000719">
    <property type="entry name" value="Prot_kinase_dom"/>
</dbReference>
<dbReference type="EMBL" id="VSLD01000004">
    <property type="protein sequence ID" value="TYC98581.1"/>
    <property type="molecule type" value="Genomic_DNA"/>
</dbReference>
<dbReference type="GO" id="GO:0004674">
    <property type="term" value="F:protein serine/threonine kinase activity"/>
    <property type="evidence" value="ECO:0007669"/>
    <property type="project" value="UniProtKB-KW"/>
</dbReference>
<evidence type="ECO:0000256" key="8">
    <source>
        <dbReference type="SAM" id="MobiDB-lite"/>
    </source>
</evidence>
<reference evidence="10 11" key="1">
    <citation type="submission" date="2019-08" db="EMBL/GenBank/DDBJ databases">
        <title>Genone of Arthrobacter echini P9.</title>
        <authorList>
            <person name="Bowman J.P."/>
        </authorList>
    </citation>
    <scope>NUCLEOTIDE SEQUENCE [LARGE SCALE GENOMIC DNA]</scope>
    <source>
        <strain evidence="10 11">P9</strain>
    </source>
</reference>
<evidence type="ECO:0000256" key="7">
    <source>
        <dbReference type="PROSITE-ProRule" id="PRU10141"/>
    </source>
</evidence>
<evidence type="ECO:0000256" key="3">
    <source>
        <dbReference type="ARBA" id="ARBA00022679"/>
    </source>
</evidence>
<dbReference type="InterPro" id="IPR017441">
    <property type="entry name" value="Protein_kinase_ATP_BS"/>
</dbReference>
<feature type="compositionally biased region" description="Basic and acidic residues" evidence="8">
    <location>
        <begin position="84"/>
        <end position="95"/>
    </location>
</feature>
<feature type="region of interest" description="Disordered" evidence="8">
    <location>
        <begin position="416"/>
        <end position="437"/>
    </location>
</feature>
<feature type="region of interest" description="Disordered" evidence="8">
    <location>
        <begin position="323"/>
        <end position="384"/>
    </location>
</feature>
<evidence type="ECO:0000256" key="4">
    <source>
        <dbReference type="ARBA" id="ARBA00022741"/>
    </source>
</evidence>
<gene>
    <name evidence="10" type="ORF">FQ377_09670</name>
</gene>
<evidence type="ECO:0000259" key="9">
    <source>
        <dbReference type="PROSITE" id="PS50011"/>
    </source>
</evidence>
<sequence>MSDEVRPVVSGLEVGRLLGAGGSSAVWLVEDPEGQRFALKIARRRHRDEAAPAGPAGRDRRHGRRAALPAEQLPRLTHPAADSGDPRESTGERSALHPAAAITEELRLLRRFAHDHLLRVHRVVKTDQGPGMLMDLAPGGSLLGLLTSRGPLPVAEVVTALVPIGQVLGYLHAEGALHGDVTPGNILFTSDGRPLLGDFGTARLLGTDRRADAGTPGFIDPTRRTAFDPGADVFALAAVAWFALTGRIPGPTEERPPLALINPEVPVTLMHLIEDGLSPDRDRRPAAGDFAATLLRAATPAPVDLVPAVHTSVLPELLTRRRPETAAAAAPGRRGPVGGDRLSRRRTPAAARGQQPRRTGRAACRVPRDSAAPRGRPRPGETVPSRAPLALVAGAIAVLLLTVGLTLTLGDPQEPAARAGAAGGGGQQKSAGPADAPASTVEPLVALEALVSSRAEAFRAADAALLAGVDVEGSPALAADTNAVQALADADRSLADLSITIRHAVVLSQPDTSVPALQKLPAVSAAPPTTEVVVIRATAALSSYTAVQSVATDSSDSSSGGERTGSDPVVAGSEELIFVLWDAGSGWLIHSVLPPP</sequence>
<dbReference type="InterPro" id="IPR011009">
    <property type="entry name" value="Kinase-like_dom_sf"/>
</dbReference>
<dbReference type="GO" id="GO:0005524">
    <property type="term" value="F:ATP binding"/>
    <property type="evidence" value="ECO:0007669"/>
    <property type="project" value="UniProtKB-UniRule"/>
</dbReference>
<evidence type="ECO:0000313" key="10">
    <source>
        <dbReference type="EMBL" id="TYC98581.1"/>
    </source>
</evidence>
<dbReference type="AlphaFoldDB" id="A0A5D0XRZ2"/>
<organism evidence="10 11">
    <name type="scientific">Arthrobacter echini</name>
    <dbReference type="NCBI Taxonomy" id="1529066"/>
    <lineage>
        <taxon>Bacteria</taxon>
        <taxon>Bacillati</taxon>
        <taxon>Actinomycetota</taxon>
        <taxon>Actinomycetes</taxon>
        <taxon>Micrococcales</taxon>
        <taxon>Micrococcaceae</taxon>
        <taxon>Arthrobacter</taxon>
    </lineage>
</organism>
<name>A0A5D0XRZ2_9MICC</name>
<dbReference type="SUPFAM" id="SSF56112">
    <property type="entry name" value="Protein kinase-like (PK-like)"/>
    <property type="match status" value="1"/>
</dbReference>
<protein>
    <recommendedName>
        <fullName evidence="1">non-specific serine/threonine protein kinase</fullName>
        <ecNumber evidence="1">2.7.11.1</ecNumber>
    </recommendedName>
</protein>
<dbReference type="PROSITE" id="PS00107">
    <property type="entry name" value="PROTEIN_KINASE_ATP"/>
    <property type="match status" value="1"/>
</dbReference>
<keyword evidence="6 7" id="KW-0067">ATP-binding</keyword>
<feature type="binding site" evidence="7">
    <location>
        <position position="40"/>
    </location>
    <ligand>
        <name>ATP</name>
        <dbReference type="ChEBI" id="CHEBI:30616"/>
    </ligand>
</feature>
<evidence type="ECO:0000313" key="11">
    <source>
        <dbReference type="Proteomes" id="UP000323410"/>
    </source>
</evidence>
<keyword evidence="3" id="KW-0808">Transferase</keyword>
<dbReference type="RefSeq" id="WP_148601057.1">
    <property type="nucleotide sequence ID" value="NZ_VSLD01000004.1"/>
</dbReference>
<evidence type="ECO:0000256" key="6">
    <source>
        <dbReference type="ARBA" id="ARBA00022840"/>
    </source>
</evidence>
<feature type="domain" description="Protein kinase" evidence="9">
    <location>
        <begin position="12"/>
        <end position="295"/>
    </location>
</feature>
<feature type="compositionally biased region" description="Low complexity" evidence="8">
    <location>
        <begin position="325"/>
        <end position="334"/>
    </location>
</feature>
<keyword evidence="2" id="KW-0723">Serine/threonine-protein kinase</keyword>
<dbReference type="Pfam" id="PF00069">
    <property type="entry name" value="Pkinase"/>
    <property type="match status" value="1"/>
</dbReference>